<evidence type="ECO:0000313" key="1">
    <source>
        <dbReference type="EMBL" id="SVA78958.1"/>
    </source>
</evidence>
<protein>
    <submittedName>
        <fullName evidence="1">Uncharacterized protein</fullName>
    </submittedName>
</protein>
<accession>A0A381YPK3</accession>
<proteinExistence type="predicted"/>
<organism evidence="1">
    <name type="scientific">marine metagenome</name>
    <dbReference type="NCBI Taxonomy" id="408172"/>
    <lineage>
        <taxon>unclassified sequences</taxon>
        <taxon>metagenomes</taxon>
        <taxon>ecological metagenomes</taxon>
    </lineage>
</organism>
<name>A0A381YPK3_9ZZZZ</name>
<dbReference type="AlphaFoldDB" id="A0A381YPK3"/>
<gene>
    <name evidence="1" type="ORF">METZ01_LOCUS131812</name>
</gene>
<sequence>MIIDQSLSLVGYQCISSPCKIPWDWISIYKKAGEANSLQTFFPGPYPNFPSDYLKPSGSSFAFAPAR</sequence>
<dbReference type="EMBL" id="UINC01018735">
    <property type="protein sequence ID" value="SVA78958.1"/>
    <property type="molecule type" value="Genomic_DNA"/>
</dbReference>
<reference evidence="1" key="1">
    <citation type="submission" date="2018-05" db="EMBL/GenBank/DDBJ databases">
        <authorList>
            <person name="Lanie J.A."/>
            <person name="Ng W.-L."/>
            <person name="Kazmierczak K.M."/>
            <person name="Andrzejewski T.M."/>
            <person name="Davidsen T.M."/>
            <person name="Wayne K.J."/>
            <person name="Tettelin H."/>
            <person name="Glass J.I."/>
            <person name="Rusch D."/>
            <person name="Podicherti R."/>
            <person name="Tsui H.-C.T."/>
            <person name="Winkler M.E."/>
        </authorList>
    </citation>
    <scope>NUCLEOTIDE SEQUENCE</scope>
</reference>